<organism evidence="2 3">
    <name type="scientific">Gilliamella bombicola</name>
    <dbReference type="NCBI Taxonomy" id="1798182"/>
    <lineage>
        <taxon>Bacteria</taxon>
        <taxon>Pseudomonadati</taxon>
        <taxon>Pseudomonadota</taxon>
        <taxon>Gammaproteobacteria</taxon>
        <taxon>Orbales</taxon>
        <taxon>Orbaceae</taxon>
        <taxon>Gilliamella</taxon>
    </lineage>
</organism>
<protein>
    <submittedName>
        <fullName evidence="2">Heat shock protein HslJ</fullName>
    </submittedName>
</protein>
<keyword evidence="2" id="KW-0346">Stress response</keyword>
<dbReference type="PANTHER" id="PTHR35535:SF1">
    <property type="entry name" value="HEAT SHOCK PROTEIN HSLJ"/>
    <property type="match status" value="1"/>
</dbReference>
<sequence length="138" mass="15608">MKKTLLIISLFTVALVMSGCHKSSKIQDTDLMHHRFVLISANGQHIPLDEQAQLIFSEKMTITGKMCNQFSGQVILDKNNIKGTVAMTKMLCNDDQLNQLDYIIDQLITSGAEINLSNNQLTLKNHENELIYQLKDLM</sequence>
<gene>
    <name evidence="2" type="ORF">GA0061081_102178</name>
</gene>
<proteinExistence type="predicted"/>
<dbReference type="InterPro" id="IPR038670">
    <property type="entry name" value="HslJ-like_sf"/>
</dbReference>
<evidence type="ECO:0000313" key="2">
    <source>
        <dbReference type="EMBL" id="SCB87914.1"/>
    </source>
</evidence>
<dbReference type="STRING" id="1798182.GA0061081_102178"/>
<dbReference type="PROSITE" id="PS51257">
    <property type="entry name" value="PROKAR_LIPOPROTEIN"/>
    <property type="match status" value="1"/>
</dbReference>
<dbReference type="Proteomes" id="UP000199670">
    <property type="component" value="Unassembled WGS sequence"/>
</dbReference>
<dbReference type="Gene3D" id="2.40.128.270">
    <property type="match status" value="1"/>
</dbReference>
<accession>A0A1C3ZZS8</accession>
<dbReference type="RefSeq" id="WP_091346900.1">
    <property type="nucleotide sequence ID" value="NZ_FMAQ01000002.1"/>
</dbReference>
<feature type="domain" description="DUF306" evidence="1">
    <location>
        <begin position="30"/>
        <end position="131"/>
    </location>
</feature>
<evidence type="ECO:0000259" key="1">
    <source>
        <dbReference type="Pfam" id="PF03724"/>
    </source>
</evidence>
<keyword evidence="3" id="KW-1185">Reference proteome</keyword>
<dbReference type="InterPro" id="IPR053147">
    <property type="entry name" value="Hsp_HslJ-like"/>
</dbReference>
<reference evidence="3" key="1">
    <citation type="submission" date="2016-08" db="EMBL/GenBank/DDBJ databases">
        <authorList>
            <person name="Varghese N."/>
            <person name="Submissions Spin"/>
        </authorList>
    </citation>
    <scope>NUCLEOTIDE SEQUENCE [LARGE SCALE GENOMIC DNA]</scope>
    <source>
        <strain evidence="3">R-53248</strain>
    </source>
</reference>
<dbReference type="AlphaFoldDB" id="A0A1C3ZZS8"/>
<dbReference type="EMBL" id="FMAQ01000002">
    <property type="protein sequence ID" value="SCB87914.1"/>
    <property type="molecule type" value="Genomic_DNA"/>
</dbReference>
<dbReference type="InterPro" id="IPR005184">
    <property type="entry name" value="DUF306_Meta_HslJ"/>
</dbReference>
<dbReference type="PANTHER" id="PTHR35535">
    <property type="entry name" value="HEAT SHOCK PROTEIN HSLJ"/>
    <property type="match status" value="1"/>
</dbReference>
<dbReference type="OrthoDB" id="5600341at2"/>
<dbReference type="Pfam" id="PF03724">
    <property type="entry name" value="META"/>
    <property type="match status" value="1"/>
</dbReference>
<evidence type="ECO:0000313" key="3">
    <source>
        <dbReference type="Proteomes" id="UP000199670"/>
    </source>
</evidence>
<name>A0A1C3ZZS8_9GAMM</name>